<dbReference type="InterPro" id="IPR029026">
    <property type="entry name" value="tRNA_m1G_MTases_N"/>
</dbReference>
<dbReference type="GO" id="GO:0002939">
    <property type="term" value="P:tRNA N1-guanine methylation"/>
    <property type="evidence" value="ECO:0007669"/>
    <property type="project" value="TreeGrafter"/>
</dbReference>
<dbReference type="InterPro" id="IPR016009">
    <property type="entry name" value="tRNA_MeTrfase_TRMD/TRM10"/>
</dbReference>
<dbReference type="FunFam" id="3.40.1280.10:FF:000001">
    <property type="entry name" value="tRNA (guanine-N(1)-)-methyltransferase"/>
    <property type="match status" value="1"/>
</dbReference>
<comment type="catalytic activity">
    <reaction evidence="14 15 17">
        <text>guanosine(37) in tRNA + S-adenosyl-L-methionine = N(1)-methylguanosine(37) in tRNA + S-adenosyl-L-homocysteine + H(+)</text>
        <dbReference type="Rhea" id="RHEA:36899"/>
        <dbReference type="Rhea" id="RHEA-COMP:10145"/>
        <dbReference type="Rhea" id="RHEA-COMP:10147"/>
        <dbReference type="ChEBI" id="CHEBI:15378"/>
        <dbReference type="ChEBI" id="CHEBI:57856"/>
        <dbReference type="ChEBI" id="CHEBI:59789"/>
        <dbReference type="ChEBI" id="CHEBI:73542"/>
        <dbReference type="ChEBI" id="CHEBI:74269"/>
        <dbReference type="EC" id="2.1.1.228"/>
    </reaction>
</comment>
<evidence type="ECO:0000256" key="6">
    <source>
        <dbReference type="ARBA" id="ARBA00014679"/>
    </source>
</evidence>
<dbReference type="PANTHER" id="PTHR46417:SF1">
    <property type="entry name" value="TRNA (GUANINE-N(1)-)-METHYLTRANSFERASE"/>
    <property type="match status" value="1"/>
</dbReference>
<evidence type="ECO:0000256" key="1">
    <source>
        <dbReference type="ARBA" id="ARBA00002634"/>
    </source>
</evidence>
<protein>
    <recommendedName>
        <fullName evidence="6 15">tRNA (guanine-N(1)-)-methyltransferase</fullName>
        <ecNumber evidence="5 15">2.1.1.228</ecNumber>
    </recommendedName>
    <alternativeName>
        <fullName evidence="12 15">M1G-methyltransferase</fullName>
    </alternativeName>
    <alternativeName>
        <fullName evidence="13 15">tRNA [GM37] methyltransferase</fullName>
    </alternativeName>
</protein>
<dbReference type="EC" id="2.1.1.228" evidence="5 15"/>
<comment type="subunit">
    <text evidence="4 15 17">Homodimer.</text>
</comment>
<evidence type="ECO:0000256" key="5">
    <source>
        <dbReference type="ARBA" id="ARBA00012807"/>
    </source>
</evidence>
<evidence type="ECO:0000256" key="7">
    <source>
        <dbReference type="ARBA" id="ARBA00022490"/>
    </source>
</evidence>
<name>A0A9J7BW54_9BACT</name>
<dbReference type="GO" id="GO:0005829">
    <property type="term" value="C:cytosol"/>
    <property type="evidence" value="ECO:0007669"/>
    <property type="project" value="TreeGrafter"/>
</dbReference>
<dbReference type="Pfam" id="PF01746">
    <property type="entry name" value="tRNA_m1G_MT"/>
    <property type="match status" value="1"/>
</dbReference>
<sequence>MRFDLVTIFPGFFAGFFEHGIVRRAQADGLVEIGVHDLRSFTHDRHRTVDDRPFGGGEGMVLKPEPLARAMEAMGIAPRQQRVLRSAQDDKAEGEPISGGTRVILTSAQGCRFDQSVARELAQLDRVVLICGRYEGVDERINELYCDMELSIGDYVLSGGELAAAIVLDATMRLIPGVLGNEASGEFESFGAADASITTDVEGVPRSQHGSGGLLDYPHYTRPAEFAGLRAPEVLLNGDHQQIRRWRREQQLRKTLRNRPDLLERAPLSEEDRRVLEAIKEQG</sequence>
<dbReference type="SUPFAM" id="SSF75217">
    <property type="entry name" value="alpha/beta knot"/>
    <property type="match status" value="1"/>
</dbReference>
<accession>A0A9J7BW54</accession>
<evidence type="ECO:0000256" key="12">
    <source>
        <dbReference type="ARBA" id="ARBA00029736"/>
    </source>
</evidence>
<dbReference type="EMBL" id="CP093313">
    <property type="protein sequence ID" value="UWZ86872.1"/>
    <property type="molecule type" value="Genomic_DNA"/>
</dbReference>
<dbReference type="CDD" id="cd18080">
    <property type="entry name" value="TrmD-like"/>
    <property type="match status" value="1"/>
</dbReference>
<dbReference type="GO" id="GO:0052906">
    <property type="term" value="F:tRNA (guanine(37)-N1)-methyltransferase activity"/>
    <property type="evidence" value="ECO:0007669"/>
    <property type="project" value="UniProtKB-UniRule"/>
</dbReference>
<keyword evidence="9 15" id="KW-0808">Transferase</keyword>
<dbReference type="InterPro" id="IPR029028">
    <property type="entry name" value="Alpha/beta_knot_MTases"/>
</dbReference>
<evidence type="ECO:0000256" key="3">
    <source>
        <dbReference type="ARBA" id="ARBA00007630"/>
    </source>
</evidence>
<dbReference type="AlphaFoldDB" id="A0A9J7BW54"/>
<comment type="similarity">
    <text evidence="3 15 17">Belongs to the RNA methyltransferase TrmD family.</text>
</comment>
<dbReference type="FunFam" id="1.10.1270.20:FF:000001">
    <property type="entry name" value="tRNA (guanine-N(1)-)-methyltransferase"/>
    <property type="match status" value="1"/>
</dbReference>
<dbReference type="PANTHER" id="PTHR46417">
    <property type="entry name" value="TRNA (GUANINE-N(1)-)-METHYLTRANSFERASE"/>
    <property type="match status" value="1"/>
</dbReference>
<evidence type="ECO:0000256" key="13">
    <source>
        <dbReference type="ARBA" id="ARBA00033392"/>
    </source>
</evidence>
<evidence type="ECO:0000313" key="20">
    <source>
        <dbReference type="Proteomes" id="UP001059380"/>
    </source>
</evidence>
<evidence type="ECO:0000256" key="2">
    <source>
        <dbReference type="ARBA" id="ARBA00004496"/>
    </source>
</evidence>
<comment type="function">
    <text evidence="1 15 17">Specifically methylates guanosine-37 in various tRNAs.</text>
</comment>
<dbReference type="Proteomes" id="UP001059380">
    <property type="component" value="Chromosome"/>
</dbReference>
<dbReference type="NCBIfam" id="NF000648">
    <property type="entry name" value="PRK00026.1"/>
    <property type="match status" value="1"/>
</dbReference>
<comment type="subcellular location">
    <subcellularLocation>
        <location evidence="2 15 17">Cytoplasm</location>
    </subcellularLocation>
</comment>
<evidence type="ECO:0000256" key="17">
    <source>
        <dbReference type="RuleBase" id="RU003464"/>
    </source>
</evidence>
<dbReference type="HAMAP" id="MF_00605">
    <property type="entry name" value="TrmD"/>
    <property type="match status" value="1"/>
</dbReference>
<evidence type="ECO:0000256" key="10">
    <source>
        <dbReference type="ARBA" id="ARBA00022691"/>
    </source>
</evidence>
<evidence type="ECO:0000259" key="18">
    <source>
        <dbReference type="Pfam" id="PF01746"/>
    </source>
</evidence>
<evidence type="ECO:0000256" key="8">
    <source>
        <dbReference type="ARBA" id="ARBA00022603"/>
    </source>
</evidence>
<dbReference type="InterPro" id="IPR002649">
    <property type="entry name" value="tRNA_m1G_MeTrfase_TrmD"/>
</dbReference>
<evidence type="ECO:0000256" key="15">
    <source>
        <dbReference type="HAMAP-Rule" id="MF_00605"/>
    </source>
</evidence>
<keyword evidence="10 15" id="KW-0949">S-adenosyl-L-methionine</keyword>
<evidence type="ECO:0000256" key="4">
    <source>
        <dbReference type="ARBA" id="ARBA00011738"/>
    </source>
</evidence>
<keyword evidence="20" id="KW-1185">Reference proteome</keyword>
<feature type="domain" description="tRNA methyltransferase TRMD/TRM10-type" evidence="18">
    <location>
        <begin position="1"/>
        <end position="264"/>
    </location>
</feature>
<dbReference type="InterPro" id="IPR023148">
    <property type="entry name" value="tRNA_m1G_MeTrfase_C_sf"/>
</dbReference>
<dbReference type="RefSeq" id="WP_260796509.1">
    <property type="nucleotide sequence ID" value="NZ_CP093313.1"/>
</dbReference>
<dbReference type="NCBIfam" id="TIGR00088">
    <property type="entry name" value="trmD"/>
    <property type="match status" value="1"/>
</dbReference>
<reference evidence="19" key="1">
    <citation type="submission" date="2021-04" db="EMBL/GenBank/DDBJ databases">
        <title>Phylogenetic analysis of Acidobacteriaceae.</title>
        <authorList>
            <person name="Qiu L."/>
            <person name="Zhang Q."/>
        </authorList>
    </citation>
    <scope>NUCLEOTIDE SEQUENCE</scope>
    <source>
        <strain evidence="19">DSM 25168</strain>
    </source>
</reference>
<evidence type="ECO:0000256" key="14">
    <source>
        <dbReference type="ARBA" id="ARBA00047783"/>
    </source>
</evidence>
<dbReference type="Gene3D" id="1.10.1270.20">
    <property type="entry name" value="tRNA(m1g37)methyltransferase, domain 2"/>
    <property type="match status" value="1"/>
</dbReference>
<dbReference type="Gene3D" id="3.40.1280.10">
    <property type="match status" value="1"/>
</dbReference>
<feature type="binding site" evidence="15 16">
    <location>
        <position position="132"/>
    </location>
    <ligand>
        <name>S-adenosyl-L-methionine</name>
        <dbReference type="ChEBI" id="CHEBI:59789"/>
    </ligand>
</feature>
<keyword evidence="8 15" id="KW-0489">Methyltransferase</keyword>
<dbReference type="PIRSF" id="PIRSF000386">
    <property type="entry name" value="tRNA_mtase"/>
    <property type="match status" value="1"/>
</dbReference>
<gene>
    <name evidence="15 19" type="primary">trmD</name>
    <name evidence="19" type="ORF">MOP44_13195</name>
</gene>
<keyword evidence="7 15" id="KW-0963">Cytoplasm</keyword>
<dbReference type="KEGG" id="orp:MOP44_13195"/>
<evidence type="ECO:0000313" key="19">
    <source>
        <dbReference type="EMBL" id="UWZ86872.1"/>
    </source>
</evidence>
<evidence type="ECO:0000256" key="16">
    <source>
        <dbReference type="PIRSR" id="PIRSR000386-1"/>
    </source>
</evidence>
<keyword evidence="11 15" id="KW-0819">tRNA processing</keyword>
<proteinExistence type="inferred from homology"/>
<evidence type="ECO:0000256" key="11">
    <source>
        <dbReference type="ARBA" id="ARBA00022694"/>
    </source>
</evidence>
<organism evidence="19 20">
    <name type="scientific">Occallatibacter riparius</name>
    <dbReference type="NCBI Taxonomy" id="1002689"/>
    <lineage>
        <taxon>Bacteria</taxon>
        <taxon>Pseudomonadati</taxon>
        <taxon>Acidobacteriota</taxon>
        <taxon>Terriglobia</taxon>
        <taxon>Terriglobales</taxon>
        <taxon>Acidobacteriaceae</taxon>
        <taxon>Occallatibacter</taxon>
    </lineage>
</organism>
<evidence type="ECO:0000256" key="9">
    <source>
        <dbReference type="ARBA" id="ARBA00022679"/>
    </source>
</evidence>
<feature type="binding site" evidence="15 16">
    <location>
        <begin position="152"/>
        <end position="157"/>
    </location>
    <ligand>
        <name>S-adenosyl-L-methionine</name>
        <dbReference type="ChEBI" id="CHEBI:59789"/>
    </ligand>
</feature>